<evidence type="ECO:0000256" key="18">
    <source>
        <dbReference type="PIRSR" id="PIRSR606539-3"/>
    </source>
</evidence>
<keyword evidence="4" id="KW-0813">Transport</keyword>
<evidence type="ECO:0000256" key="11">
    <source>
        <dbReference type="ARBA" id="ARBA00022989"/>
    </source>
</evidence>
<dbReference type="Pfam" id="PF00122">
    <property type="entry name" value="E1-E2_ATPase"/>
    <property type="match status" value="1"/>
</dbReference>
<dbReference type="Proteomes" id="UP000694410">
    <property type="component" value="Unplaced"/>
</dbReference>
<dbReference type="GO" id="GO:0005768">
    <property type="term" value="C:endosome"/>
    <property type="evidence" value="ECO:0007669"/>
    <property type="project" value="TreeGrafter"/>
</dbReference>
<dbReference type="Pfam" id="PF16209">
    <property type="entry name" value="PhoLip_ATPase_N"/>
    <property type="match status" value="1"/>
</dbReference>
<dbReference type="InterPro" id="IPR023214">
    <property type="entry name" value="HAD_sf"/>
</dbReference>
<feature type="binding site" evidence="17">
    <location>
        <position position="498"/>
    </location>
    <ligand>
        <name>ATP</name>
        <dbReference type="ChEBI" id="CHEBI:30616"/>
    </ligand>
</feature>
<comment type="similarity">
    <text evidence="3 19">Belongs to the cation transport ATPase (P-type) (TC 3.A.3) family. Type IV subfamily.</text>
</comment>
<feature type="binding site" evidence="18">
    <location>
        <position position="743"/>
    </location>
    <ligand>
        <name>Mg(2+)</name>
        <dbReference type="ChEBI" id="CHEBI:18420"/>
    </ligand>
</feature>
<dbReference type="SFLD" id="SFLDG00002">
    <property type="entry name" value="C1.7:_P-type_atpase_like"/>
    <property type="match status" value="1"/>
</dbReference>
<feature type="binding site" evidence="17">
    <location>
        <position position="742"/>
    </location>
    <ligand>
        <name>ATP</name>
        <dbReference type="ChEBI" id="CHEBI:30616"/>
    </ligand>
</feature>
<evidence type="ECO:0000256" key="17">
    <source>
        <dbReference type="PIRSR" id="PIRSR606539-2"/>
    </source>
</evidence>
<dbReference type="PRINTS" id="PR00119">
    <property type="entry name" value="CATATPASE"/>
</dbReference>
<feature type="binding site" evidence="17">
    <location>
        <position position="633"/>
    </location>
    <ligand>
        <name>ATP</name>
        <dbReference type="ChEBI" id="CHEBI:30616"/>
    </ligand>
</feature>
<evidence type="ECO:0000256" key="14">
    <source>
        <dbReference type="ARBA" id="ARBA00023136"/>
    </source>
</evidence>
<evidence type="ECO:0000256" key="12">
    <source>
        <dbReference type="ARBA" id="ARBA00023034"/>
    </source>
</evidence>
<feature type="binding site" evidence="18">
    <location>
        <position position="418"/>
    </location>
    <ligand>
        <name>Mg(2+)</name>
        <dbReference type="ChEBI" id="CHEBI:18420"/>
    </ligand>
</feature>
<dbReference type="InterPro" id="IPR044492">
    <property type="entry name" value="P_typ_ATPase_HD_dom"/>
</dbReference>
<dbReference type="GO" id="GO:0006897">
    <property type="term" value="P:endocytosis"/>
    <property type="evidence" value="ECO:0007669"/>
    <property type="project" value="TreeGrafter"/>
</dbReference>
<evidence type="ECO:0000256" key="2">
    <source>
        <dbReference type="ARBA" id="ARBA00004166"/>
    </source>
</evidence>
<dbReference type="Pfam" id="PF00702">
    <property type="entry name" value="Hydrolase"/>
    <property type="match status" value="1"/>
</dbReference>
<feature type="transmembrane region" description="Helical" evidence="19">
    <location>
        <begin position="932"/>
        <end position="951"/>
    </location>
</feature>
<evidence type="ECO:0000256" key="8">
    <source>
        <dbReference type="ARBA" id="ARBA00022840"/>
    </source>
</evidence>
<evidence type="ECO:0000256" key="10">
    <source>
        <dbReference type="ARBA" id="ARBA00022967"/>
    </source>
</evidence>
<dbReference type="NCBIfam" id="TIGR01652">
    <property type="entry name" value="ATPase-Plipid"/>
    <property type="match status" value="1"/>
</dbReference>
<feature type="binding site" evidence="17">
    <location>
        <position position="418"/>
    </location>
    <ligand>
        <name>ATP</name>
        <dbReference type="ChEBI" id="CHEBI:30616"/>
    </ligand>
</feature>
<evidence type="ECO:0000259" key="20">
    <source>
        <dbReference type="Pfam" id="PF00122"/>
    </source>
</evidence>
<dbReference type="PANTHER" id="PTHR24092">
    <property type="entry name" value="PROBABLE PHOSPHOLIPID-TRANSPORTING ATPASE"/>
    <property type="match status" value="1"/>
</dbReference>
<dbReference type="Gene3D" id="2.70.150.10">
    <property type="entry name" value="Calcium-transporting ATPase, cytoplasmic transduction domain A"/>
    <property type="match status" value="1"/>
</dbReference>
<feature type="binding site" evidence="18">
    <location>
        <position position="739"/>
    </location>
    <ligand>
        <name>Mg(2+)</name>
        <dbReference type="ChEBI" id="CHEBI:18420"/>
    </ligand>
</feature>
<feature type="transmembrane region" description="Helical" evidence="19">
    <location>
        <begin position="971"/>
        <end position="995"/>
    </location>
</feature>
<evidence type="ECO:0000256" key="9">
    <source>
        <dbReference type="ARBA" id="ARBA00022842"/>
    </source>
</evidence>
<dbReference type="InterPro" id="IPR001757">
    <property type="entry name" value="P_typ_ATPase"/>
</dbReference>
<evidence type="ECO:0000256" key="5">
    <source>
        <dbReference type="ARBA" id="ARBA00022692"/>
    </source>
</evidence>
<evidence type="ECO:0000256" key="4">
    <source>
        <dbReference type="ARBA" id="ARBA00022448"/>
    </source>
</evidence>
<feature type="domain" description="P-type ATPase C-terminal" evidence="22">
    <location>
        <begin position="766"/>
        <end position="1004"/>
    </location>
</feature>
<dbReference type="CDD" id="cd07541">
    <property type="entry name" value="P-type_ATPase_APLT_Neo1-like"/>
    <property type="match status" value="1"/>
</dbReference>
<dbReference type="GO" id="GO:0016887">
    <property type="term" value="F:ATP hydrolysis activity"/>
    <property type="evidence" value="ECO:0007669"/>
    <property type="project" value="InterPro"/>
</dbReference>
<evidence type="ECO:0000313" key="24">
    <source>
        <dbReference type="Proteomes" id="UP000694410"/>
    </source>
</evidence>
<feature type="binding site" evidence="17">
    <location>
        <position position="417"/>
    </location>
    <ligand>
        <name>ATP</name>
        <dbReference type="ChEBI" id="CHEBI:30616"/>
    </ligand>
</feature>
<reference evidence="23" key="1">
    <citation type="submission" date="2025-08" db="UniProtKB">
        <authorList>
            <consortium name="Ensembl"/>
        </authorList>
    </citation>
    <scope>IDENTIFICATION</scope>
</reference>
<accession>A0A8C0VDV6</accession>
<dbReference type="InterPro" id="IPR032630">
    <property type="entry name" value="P_typ_ATPase_c"/>
</dbReference>
<feature type="domain" description="P-type ATPase N-terminal" evidence="21">
    <location>
        <begin position="74"/>
        <end position="131"/>
    </location>
</feature>
<dbReference type="InterPro" id="IPR006539">
    <property type="entry name" value="P-type_ATPase_IV"/>
</dbReference>
<dbReference type="Pfam" id="PF16212">
    <property type="entry name" value="PhoLip_ATPase_C"/>
    <property type="match status" value="1"/>
</dbReference>
<evidence type="ECO:0000256" key="13">
    <source>
        <dbReference type="ARBA" id="ARBA00023055"/>
    </source>
</evidence>
<dbReference type="InterPro" id="IPR059000">
    <property type="entry name" value="ATPase_P-type_domA"/>
</dbReference>
<feature type="transmembrane region" description="Helical" evidence="19">
    <location>
        <begin position="800"/>
        <end position="822"/>
    </location>
</feature>
<feature type="binding site" evidence="17">
    <location>
        <position position="743"/>
    </location>
    <ligand>
        <name>ATP</name>
        <dbReference type="ChEBI" id="CHEBI:30616"/>
    </ligand>
</feature>
<dbReference type="EC" id="7.6.2.1" evidence="19"/>
<evidence type="ECO:0000256" key="19">
    <source>
        <dbReference type="RuleBase" id="RU362033"/>
    </source>
</evidence>
<keyword evidence="5 19" id="KW-0812">Transmembrane</keyword>
<dbReference type="InterPro" id="IPR023299">
    <property type="entry name" value="ATPase_P-typ_cyto_dom_N"/>
</dbReference>
<organism evidence="23 24">
    <name type="scientific">Cyanistes caeruleus</name>
    <name type="common">Eurasian blue tit</name>
    <name type="synonym">Parus caeruleus</name>
    <dbReference type="NCBI Taxonomy" id="156563"/>
    <lineage>
        <taxon>Eukaryota</taxon>
        <taxon>Metazoa</taxon>
        <taxon>Chordata</taxon>
        <taxon>Craniata</taxon>
        <taxon>Vertebrata</taxon>
        <taxon>Euteleostomi</taxon>
        <taxon>Archelosauria</taxon>
        <taxon>Archosauria</taxon>
        <taxon>Dinosauria</taxon>
        <taxon>Saurischia</taxon>
        <taxon>Theropoda</taxon>
        <taxon>Coelurosauria</taxon>
        <taxon>Aves</taxon>
        <taxon>Neognathae</taxon>
        <taxon>Neoaves</taxon>
        <taxon>Telluraves</taxon>
        <taxon>Australaves</taxon>
        <taxon>Passeriformes</taxon>
        <taxon>Paridae</taxon>
        <taxon>Cyanistes</taxon>
    </lineage>
</organism>
<dbReference type="Gene3D" id="3.40.1110.10">
    <property type="entry name" value="Calcium-transporting ATPase, cytoplasmic domain N"/>
    <property type="match status" value="1"/>
</dbReference>
<keyword evidence="13" id="KW-0445">Lipid transport</keyword>
<keyword evidence="8 17" id="KW-0067">ATP-binding</keyword>
<evidence type="ECO:0000256" key="7">
    <source>
        <dbReference type="ARBA" id="ARBA00022741"/>
    </source>
</evidence>
<dbReference type="InterPro" id="IPR023298">
    <property type="entry name" value="ATPase_P-typ_TM_dom_sf"/>
</dbReference>
<feature type="binding site" evidence="17">
    <location>
        <position position="719"/>
    </location>
    <ligand>
        <name>ATP</name>
        <dbReference type="ChEBI" id="CHEBI:30616"/>
    </ligand>
</feature>
<keyword evidence="10 19" id="KW-1278">Translocase</keyword>
<evidence type="ECO:0000256" key="1">
    <source>
        <dbReference type="ARBA" id="ARBA00001946"/>
    </source>
</evidence>
<evidence type="ECO:0000259" key="22">
    <source>
        <dbReference type="Pfam" id="PF16212"/>
    </source>
</evidence>
<evidence type="ECO:0000259" key="21">
    <source>
        <dbReference type="Pfam" id="PF16209"/>
    </source>
</evidence>
<proteinExistence type="inferred from homology"/>
<keyword evidence="9 18" id="KW-0460">Magnesium</keyword>
<dbReference type="FunFam" id="3.40.1110.10:FF:000020">
    <property type="entry name" value="Phospholipid-transporting ATPase"/>
    <property type="match status" value="1"/>
</dbReference>
<dbReference type="GO" id="GO:0140326">
    <property type="term" value="F:ATPase-coupled intramembrane lipid transporter activity"/>
    <property type="evidence" value="ECO:0007669"/>
    <property type="project" value="UniProtKB-EC"/>
</dbReference>
<comment type="subcellular location">
    <subcellularLocation>
        <location evidence="2">Golgi apparatus</location>
        <location evidence="2">trans-Golgi network membrane</location>
        <topology evidence="2">Multi-pass membrane protein</topology>
    </subcellularLocation>
    <subcellularLocation>
        <location evidence="19">Membrane</location>
        <topology evidence="19">Multi-pass membrane protein</topology>
    </subcellularLocation>
</comment>
<reference evidence="23" key="2">
    <citation type="submission" date="2025-09" db="UniProtKB">
        <authorList>
            <consortium name="Ensembl"/>
        </authorList>
    </citation>
    <scope>IDENTIFICATION</scope>
</reference>
<dbReference type="SUPFAM" id="SSF81660">
    <property type="entry name" value="Metal cation-transporting ATPase, ATP-binding domain N"/>
    <property type="match status" value="1"/>
</dbReference>
<dbReference type="Gene3D" id="3.40.50.1000">
    <property type="entry name" value="HAD superfamily/HAD-like"/>
    <property type="match status" value="1"/>
</dbReference>
<keyword evidence="11 19" id="KW-1133">Transmembrane helix</keyword>
<dbReference type="InterPro" id="IPR018303">
    <property type="entry name" value="ATPase_P-typ_P_site"/>
</dbReference>
<feature type="binding site" evidence="17">
    <location>
        <position position="551"/>
    </location>
    <ligand>
        <name>ATP</name>
        <dbReference type="ChEBI" id="CHEBI:30616"/>
    </ligand>
</feature>
<dbReference type="PROSITE" id="PS00154">
    <property type="entry name" value="ATPASE_E1_E2"/>
    <property type="match status" value="1"/>
</dbReference>
<comment type="catalytic activity">
    <reaction evidence="15 19">
        <text>ATP + H2O + phospholipidSide 1 = ADP + phosphate + phospholipidSide 2.</text>
        <dbReference type="EC" id="7.6.2.1"/>
    </reaction>
</comment>
<keyword evidence="24" id="KW-1185">Reference proteome</keyword>
<dbReference type="Ensembl" id="ENSCCET00000030622.1">
    <property type="protein sequence ID" value="ENSCCEP00000020174.1"/>
    <property type="gene ID" value="ENSCCEG00000017683.1"/>
</dbReference>
<feature type="transmembrane region" description="Helical" evidence="19">
    <location>
        <begin position="331"/>
        <end position="351"/>
    </location>
</feature>
<dbReference type="NCBIfam" id="TIGR01494">
    <property type="entry name" value="ATPase_P-type"/>
    <property type="match status" value="2"/>
</dbReference>
<feature type="transmembrane region" description="Helical" evidence="19">
    <location>
        <begin position="357"/>
        <end position="376"/>
    </location>
</feature>
<keyword evidence="14 19" id="KW-0472">Membrane</keyword>
<dbReference type="GO" id="GO:0005886">
    <property type="term" value="C:plasma membrane"/>
    <property type="evidence" value="ECO:0007669"/>
    <property type="project" value="TreeGrafter"/>
</dbReference>
<feature type="transmembrane region" description="Helical" evidence="19">
    <location>
        <begin position="828"/>
        <end position="848"/>
    </location>
</feature>
<comment type="cofactor">
    <cofactor evidence="1 18">
        <name>Mg(2+)</name>
        <dbReference type="ChEBI" id="CHEBI:18420"/>
    </cofactor>
</comment>
<feature type="binding site" evidence="17">
    <location>
        <position position="631"/>
    </location>
    <ligand>
        <name>ATP</name>
        <dbReference type="ChEBI" id="CHEBI:30616"/>
    </ligand>
</feature>
<evidence type="ECO:0000256" key="6">
    <source>
        <dbReference type="ARBA" id="ARBA00022723"/>
    </source>
</evidence>
<dbReference type="SFLD" id="SFLDS00003">
    <property type="entry name" value="Haloacid_Dehalogenase"/>
    <property type="match status" value="1"/>
</dbReference>
<keyword evidence="7 17" id="KW-0547">Nucleotide-binding</keyword>
<dbReference type="InterPro" id="IPR032631">
    <property type="entry name" value="P-type_ATPase_N"/>
</dbReference>
<feature type="binding site" evidence="18">
    <location>
        <position position="416"/>
    </location>
    <ligand>
        <name>Mg(2+)</name>
        <dbReference type="ChEBI" id="CHEBI:18420"/>
    </ligand>
</feature>
<dbReference type="GO" id="GO:0045332">
    <property type="term" value="P:phospholipid translocation"/>
    <property type="evidence" value="ECO:0007669"/>
    <property type="project" value="TreeGrafter"/>
</dbReference>
<evidence type="ECO:0000256" key="3">
    <source>
        <dbReference type="ARBA" id="ARBA00008109"/>
    </source>
</evidence>
<dbReference type="GO" id="GO:0000287">
    <property type="term" value="F:magnesium ion binding"/>
    <property type="evidence" value="ECO:0007669"/>
    <property type="project" value="UniProtKB-UniRule"/>
</dbReference>
<dbReference type="SFLD" id="SFLDF00027">
    <property type="entry name" value="p-type_atpase"/>
    <property type="match status" value="1"/>
</dbReference>
<dbReference type="PANTHER" id="PTHR24092:SF50">
    <property type="entry name" value="PHOSPHOLIPID-TRANSPORTING ATPASE IIB-RELATED"/>
    <property type="match status" value="1"/>
</dbReference>
<dbReference type="FunFam" id="3.40.50.1000:FF:000009">
    <property type="entry name" value="Phospholipid-transporting ATPase"/>
    <property type="match status" value="1"/>
</dbReference>
<dbReference type="SUPFAM" id="SSF56784">
    <property type="entry name" value="HAD-like"/>
    <property type="match status" value="1"/>
</dbReference>
<dbReference type="AlphaFoldDB" id="A0A8C0VDV6"/>
<keyword evidence="12" id="KW-0333">Golgi apparatus</keyword>
<name>A0A8C0VDV6_CYACU</name>
<dbReference type="GO" id="GO:0005524">
    <property type="term" value="F:ATP binding"/>
    <property type="evidence" value="ECO:0007669"/>
    <property type="project" value="UniProtKB-UniRule"/>
</dbReference>
<feature type="domain" description="P-type ATPase A" evidence="20">
    <location>
        <begin position="172"/>
        <end position="306"/>
    </location>
</feature>
<dbReference type="SUPFAM" id="SSF81665">
    <property type="entry name" value="Calcium ATPase, transmembrane domain M"/>
    <property type="match status" value="1"/>
</dbReference>
<evidence type="ECO:0000256" key="15">
    <source>
        <dbReference type="ARBA" id="ARBA00034036"/>
    </source>
</evidence>
<dbReference type="InterPro" id="IPR008250">
    <property type="entry name" value="ATPase_P-typ_transduc_dom_A_sf"/>
</dbReference>
<evidence type="ECO:0000256" key="16">
    <source>
        <dbReference type="PIRSR" id="PIRSR606539-1"/>
    </source>
</evidence>
<feature type="binding site" evidence="17">
    <location>
        <position position="522"/>
    </location>
    <ligand>
        <name>ATP</name>
        <dbReference type="ChEBI" id="CHEBI:30616"/>
    </ligand>
</feature>
<gene>
    <name evidence="23" type="primary">ATP9B</name>
</gene>
<feature type="binding site" evidence="17">
    <location>
        <position position="632"/>
    </location>
    <ligand>
        <name>ATP</name>
        <dbReference type="ChEBI" id="CHEBI:30616"/>
    </ligand>
</feature>
<dbReference type="InterPro" id="IPR036412">
    <property type="entry name" value="HAD-like_sf"/>
</dbReference>
<dbReference type="GO" id="GO:0005802">
    <property type="term" value="C:trans-Golgi network"/>
    <property type="evidence" value="ECO:0007669"/>
    <property type="project" value="TreeGrafter"/>
</dbReference>
<protein>
    <recommendedName>
        <fullName evidence="19">Phospholipid-transporting ATPase</fullName>
        <ecNumber evidence="19">7.6.2.1</ecNumber>
    </recommendedName>
</protein>
<feature type="active site" description="4-aspartylphosphate intermediate" evidence="16">
    <location>
        <position position="416"/>
    </location>
</feature>
<evidence type="ECO:0000313" key="23">
    <source>
        <dbReference type="Ensembl" id="ENSCCEP00000020174.1"/>
    </source>
</evidence>
<dbReference type="GO" id="GO:0006890">
    <property type="term" value="P:retrograde vesicle-mediated transport, Golgi to endoplasmic reticulum"/>
    <property type="evidence" value="ECO:0007669"/>
    <property type="project" value="TreeGrafter"/>
</dbReference>
<feature type="binding site" evidence="17">
    <location>
        <position position="416"/>
    </location>
    <ligand>
        <name>ATP</name>
        <dbReference type="ChEBI" id="CHEBI:30616"/>
    </ligand>
</feature>
<feature type="transmembrane region" description="Helical" evidence="19">
    <location>
        <begin position="878"/>
        <end position="898"/>
    </location>
</feature>
<dbReference type="SUPFAM" id="SSF81653">
    <property type="entry name" value="Calcium ATPase, transduction domain A"/>
    <property type="match status" value="1"/>
</dbReference>
<feature type="transmembrane region" description="Helical" evidence="19">
    <location>
        <begin position="128"/>
        <end position="147"/>
    </location>
</feature>
<keyword evidence="6 18" id="KW-0479">Metal-binding</keyword>
<sequence length="1012" mass="114624">MPLMMSEEGFENDESDYHTLPRARISQRRRGLEWFICGGWKFLCTSCSDWLINICRRKKDLKARTVWLGCPEKCEEKYPKNAIKNQKYNIFTFIPGVLYEQFKFFLNLYFLVVSCSQFVPALKIGYLYTYWAPLGFVLTVTVVREAVDEFRRYKRDKEMNSQLYSKLTVRGKVQVKSSDIQVGDLIIVEKNQRIPSDMVFLRTSEKTGSCFIRTDQLDGETDWKLKVAVSCTQRLPALGDLFSINAYVYAQKPQLDIHSFEGTFTREDSDPAVHESLSIENTLWASTVVASGTVIGVVIYTGKETRSVMNTSNPKNKVGLLDLELNQLTKALFLALVALSVVMVTLQGFVGPWYRNLFRFLLLFSYIIPISLRVNLDMGKAAYGWMIMKDDNIPGTVVRTSTIPEELGRLVYLLTDKTGTLTQNEMIFKRLHLGTVSYGTDTMDEIQSHIINSYSQVALVQWTESVGLTLVNRDLTSMQLKTPGGHILTYYILQIFPFTSESKRMGIIVRDESSGEITFYMKGADVAMSTIVQYNDWLEEECGNMAREGLRTLVVAKKSLTEEQYQDFESRYNQAKLSIHDRNLKVAAVVESLEREMELLCLTGVEDQLQADVRPTLEMLRNAGIKIWMLTGDKLETATCIAKSSHLVSRNQDIHIFRPVATRGEAHLELNAFRRKHDCALVISGDSLEVCLKYYEHEFVELACQCPAVVCCRCSPTQKAHIVKLLQHHTGKRTCAIGDGGNDVSMIQAADCGIGIEGKEGKQASLAADFSITQFKHIGRLLMVHGRNSYKRSAALGQFVMHRGLIISTMQAVFSSVFYFASVPLYQGFLMVGYATIYTMFPVFSLVLDQDVKPEMALLYPELYKDLTKGRSLSFKTFLIWVLISIYQGGILMYGALLLFESEFVHVVAISFTALILTELLMVALTIRTWHWLMVVAEFLSLGCYVASLAFLNEYFGIGRVSFGAFLDVAFITTVTFLWKVSAITVVSCLPLYILKYLKRKFSPPSYSKLTS</sequence>
<feature type="transmembrane region" description="Helical" evidence="19">
    <location>
        <begin position="904"/>
        <end position="925"/>
    </location>
</feature>
<feature type="binding site" evidence="17">
    <location>
        <position position="713"/>
    </location>
    <ligand>
        <name>ATP</name>
        <dbReference type="ChEBI" id="CHEBI:30616"/>
    </ligand>
</feature>